<organism evidence="3 4">
    <name type="scientific">Batrachochytrium salamandrivorans</name>
    <dbReference type="NCBI Taxonomy" id="1357716"/>
    <lineage>
        <taxon>Eukaryota</taxon>
        <taxon>Fungi</taxon>
        <taxon>Fungi incertae sedis</taxon>
        <taxon>Chytridiomycota</taxon>
        <taxon>Chytridiomycota incertae sedis</taxon>
        <taxon>Chytridiomycetes</taxon>
        <taxon>Rhizophydiales</taxon>
        <taxon>Rhizophydiales incertae sedis</taxon>
        <taxon>Batrachochytrium</taxon>
    </lineage>
</organism>
<dbReference type="InterPro" id="IPR048422">
    <property type="entry name" value="NOA1/YqeH-like_C"/>
</dbReference>
<dbReference type="PANTHER" id="PTHR46434:SF1">
    <property type="entry name" value="GENETIC INTERACTOR OF PROHIBITINS 3, MITOCHONDRIAL"/>
    <property type="match status" value="1"/>
</dbReference>
<evidence type="ECO:0000313" key="4">
    <source>
        <dbReference type="Proteomes" id="UP001648503"/>
    </source>
</evidence>
<feature type="domain" description="G" evidence="1">
    <location>
        <begin position="277"/>
        <end position="358"/>
    </location>
</feature>
<dbReference type="Proteomes" id="UP001648503">
    <property type="component" value="Unassembled WGS sequence"/>
</dbReference>
<dbReference type="InterPro" id="IPR050896">
    <property type="entry name" value="Mito_lipid_metab_GTPase"/>
</dbReference>
<evidence type="ECO:0000259" key="1">
    <source>
        <dbReference type="Pfam" id="PF01926"/>
    </source>
</evidence>
<feature type="domain" description="NOA1/YqeH-like C-terminal" evidence="2">
    <location>
        <begin position="412"/>
        <end position="506"/>
    </location>
</feature>
<evidence type="ECO:0000313" key="3">
    <source>
        <dbReference type="EMBL" id="KAH6600928.1"/>
    </source>
</evidence>
<dbReference type="Pfam" id="PF21516">
    <property type="entry name" value="YqeH-like_C"/>
    <property type="match status" value="1"/>
</dbReference>
<dbReference type="InterPro" id="IPR027417">
    <property type="entry name" value="P-loop_NTPase"/>
</dbReference>
<gene>
    <name evidence="3" type="ORF">BASA50_001933</name>
</gene>
<protein>
    <recommendedName>
        <fullName evidence="5">G domain-containing protein</fullName>
    </recommendedName>
</protein>
<dbReference type="Pfam" id="PF01926">
    <property type="entry name" value="MMR_HSR1"/>
    <property type="match status" value="1"/>
</dbReference>
<dbReference type="SUPFAM" id="SSF52540">
    <property type="entry name" value="P-loop containing nucleoside triphosphate hydrolases"/>
    <property type="match status" value="1"/>
</dbReference>
<reference evidence="3 4" key="1">
    <citation type="submission" date="2021-02" db="EMBL/GenBank/DDBJ databases">
        <title>Variation within the Batrachochytrium salamandrivorans European outbreak.</title>
        <authorList>
            <person name="Kelly M."/>
            <person name="Pasmans F."/>
            <person name="Shea T.P."/>
            <person name="Munoz J.F."/>
            <person name="Carranza S."/>
            <person name="Cuomo C.A."/>
            <person name="Martel A."/>
        </authorList>
    </citation>
    <scope>NUCLEOTIDE SEQUENCE [LARGE SCALE GENOMIC DNA]</scope>
    <source>
        <strain evidence="3 4">AMFP18/2</strain>
    </source>
</reference>
<comment type="caution">
    <text evidence="3">The sequence shown here is derived from an EMBL/GenBank/DDBJ whole genome shotgun (WGS) entry which is preliminary data.</text>
</comment>
<keyword evidence="4" id="KW-1185">Reference proteome</keyword>
<sequence length="520" mass="57705">MNMITRKCTTTLVKSPTQHIIAHLQTLWKGWAHSAPLSSYCSNALTTPSVVTVWHPAGSAGRFSRSAVHMFTLHYSSKAEHHPKSCPGCGAAFQHHSPISAGYVPAEAYARKTAITPASIHKLKNSTEPLTPSQVKILINASKQKKDIPICQRCHNLKHHNYSQVPASFHTNHSQFKSLKTHVGGLVVLIVDIYDLPCTLLSNLRDLVGIKNVIVAINKSDLIPRLEDPRIYVDWVRRRIQGGARTVSIVPISARLGTGIDDLISAIVHNRKPNEDIYMMGVTNVGKSAVINQMITHAGHDAFLTTSNFAGTTLSPIPVPLSSFGPLFFPNYVGDISDPDHDIYKDKGRMIDTAGAYNYQQLTHFLDSSEFQLVVPKHPIKPRKILLKPGYSVWFGALVRFEVIETKVASHFWYYGCNDFPIHACKESKVRSLWEEHAGVSKDLLTPPFGKDRINLLPPFSVALESRYKGGLKEGVRIWLGGLGWIVLYGQVHFRMWTPGGVGIHMDTDSSPTNARKIVL</sequence>
<evidence type="ECO:0000259" key="2">
    <source>
        <dbReference type="Pfam" id="PF21516"/>
    </source>
</evidence>
<evidence type="ECO:0008006" key="5">
    <source>
        <dbReference type="Google" id="ProtNLM"/>
    </source>
</evidence>
<dbReference type="PANTHER" id="PTHR46434">
    <property type="entry name" value="GENETIC INTERACTOR OF PROHIBITINS 3, MITOCHONDRIAL"/>
    <property type="match status" value="1"/>
</dbReference>
<dbReference type="InterPro" id="IPR006073">
    <property type="entry name" value="GTP-bd"/>
</dbReference>
<dbReference type="CDD" id="cd01855">
    <property type="entry name" value="YqeH"/>
    <property type="match status" value="1"/>
</dbReference>
<dbReference type="Gene3D" id="3.40.50.300">
    <property type="entry name" value="P-loop containing nucleotide triphosphate hydrolases"/>
    <property type="match status" value="1"/>
</dbReference>
<accession>A0ABQ8FMM8</accession>
<proteinExistence type="predicted"/>
<name>A0ABQ8FMM8_9FUNG</name>
<dbReference type="EMBL" id="JAFCIX010000024">
    <property type="protein sequence ID" value="KAH6600928.1"/>
    <property type="molecule type" value="Genomic_DNA"/>
</dbReference>